<gene>
    <name evidence="2" type="ORF">DK847_02265</name>
</gene>
<sequence length="90" mass="8823">MRIITALALLALSTAPALAGAAEAKSCAASLDANGQTIFNAALPQVAPGADLKAVVTTTTKSLVSSGQVPMSAARPAAMAAGQCLKLAMQ</sequence>
<evidence type="ECO:0000313" key="3">
    <source>
        <dbReference type="Proteomes" id="UP000248795"/>
    </source>
</evidence>
<keyword evidence="3" id="KW-1185">Reference proteome</keyword>
<dbReference type="AlphaFoldDB" id="A0A2W2B164"/>
<proteinExistence type="predicted"/>
<protein>
    <submittedName>
        <fullName evidence="2">Uncharacterized protein</fullName>
    </submittedName>
</protein>
<feature type="signal peptide" evidence="1">
    <location>
        <begin position="1"/>
        <end position="19"/>
    </location>
</feature>
<accession>A0A2W2B164</accession>
<name>A0A2W2B164_9HYPH</name>
<comment type="caution">
    <text evidence="2">The sequence shown here is derived from an EMBL/GenBank/DDBJ whole genome shotgun (WGS) entry which is preliminary data.</text>
</comment>
<keyword evidence="1" id="KW-0732">Signal</keyword>
<evidence type="ECO:0000313" key="2">
    <source>
        <dbReference type="EMBL" id="PZF78650.1"/>
    </source>
</evidence>
<organism evidence="2 3">
    <name type="scientific">Aestuariivirga litoralis</name>
    <dbReference type="NCBI Taxonomy" id="2650924"/>
    <lineage>
        <taxon>Bacteria</taxon>
        <taxon>Pseudomonadati</taxon>
        <taxon>Pseudomonadota</taxon>
        <taxon>Alphaproteobacteria</taxon>
        <taxon>Hyphomicrobiales</taxon>
        <taxon>Aestuariivirgaceae</taxon>
        <taxon>Aestuariivirga</taxon>
    </lineage>
</organism>
<feature type="chain" id="PRO_5016173786" evidence="1">
    <location>
        <begin position="20"/>
        <end position="90"/>
    </location>
</feature>
<dbReference type="Proteomes" id="UP000248795">
    <property type="component" value="Unassembled WGS sequence"/>
</dbReference>
<reference evidence="3" key="1">
    <citation type="submission" date="2018-06" db="EMBL/GenBank/DDBJ databases">
        <title>Aestuariibacter litoralis strain KCTC 52945T.</title>
        <authorList>
            <person name="Li X."/>
            <person name="Salam N."/>
            <person name="Li J.-L."/>
            <person name="Chen Y.-M."/>
            <person name="Yang Z.-W."/>
            <person name="Zhang L.-Y."/>
            <person name="Han M.-X."/>
            <person name="Xiao M."/>
            <person name="Li W.-J."/>
        </authorList>
    </citation>
    <scope>NUCLEOTIDE SEQUENCE [LARGE SCALE GENOMIC DNA]</scope>
    <source>
        <strain evidence="3">KCTC 52945</strain>
    </source>
</reference>
<dbReference type="EMBL" id="QKVK01000001">
    <property type="protein sequence ID" value="PZF78650.1"/>
    <property type="molecule type" value="Genomic_DNA"/>
</dbReference>
<dbReference type="RefSeq" id="WP_111195978.1">
    <property type="nucleotide sequence ID" value="NZ_QKVK01000001.1"/>
</dbReference>
<evidence type="ECO:0000256" key="1">
    <source>
        <dbReference type="SAM" id="SignalP"/>
    </source>
</evidence>